<comment type="caution">
    <text evidence="1">The sequence shown here is derived from an EMBL/GenBank/DDBJ whole genome shotgun (WGS) entry which is preliminary data.</text>
</comment>
<organism evidence="1 2">
    <name type="scientific">Cirrhinus molitorella</name>
    <name type="common">mud carp</name>
    <dbReference type="NCBI Taxonomy" id="172907"/>
    <lineage>
        <taxon>Eukaryota</taxon>
        <taxon>Metazoa</taxon>
        <taxon>Chordata</taxon>
        <taxon>Craniata</taxon>
        <taxon>Vertebrata</taxon>
        <taxon>Euteleostomi</taxon>
        <taxon>Actinopterygii</taxon>
        <taxon>Neopterygii</taxon>
        <taxon>Teleostei</taxon>
        <taxon>Ostariophysi</taxon>
        <taxon>Cypriniformes</taxon>
        <taxon>Cyprinidae</taxon>
        <taxon>Labeoninae</taxon>
        <taxon>Labeonini</taxon>
        <taxon>Cirrhinus</taxon>
    </lineage>
</organism>
<dbReference type="EMBL" id="JAYMGO010000021">
    <property type="protein sequence ID" value="KAL1252545.1"/>
    <property type="molecule type" value="Genomic_DNA"/>
</dbReference>
<sequence length="77" mass="8471">MGNICCKFAQEHPVEKRTLLMQEAVADELSSSQAQISIQCKENSEGQDGMVLFDTEVFPVVKILCPTRGEDLPEGLS</sequence>
<keyword evidence="2" id="KW-1185">Reference proteome</keyword>
<proteinExistence type="predicted"/>
<evidence type="ECO:0000313" key="2">
    <source>
        <dbReference type="Proteomes" id="UP001558613"/>
    </source>
</evidence>
<accession>A0ABR3LI73</accession>
<name>A0ABR3LI73_9TELE</name>
<protein>
    <submittedName>
        <fullName evidence="1">Uncharacterized protein</fullName>
    </submittedName>
</protein>
<gene>
    <name evidence="1" type="ORF">QQF64_017238</name>
</gene>
<reference evidence="1 2" key="1">
    <citation type="submission" date="2023-09" db="EMBL/GenBank/DDBJ databases">
        <authorList>
            <person name="Wang M."/>
        </authorList>
    </citation>
    <scope>NUCLEOTIDE SEQUENCE [LARGE SCALE GENOMIC DNA]</scope>
    <source>
        <strain evidence="1">GT-2023</strain>
        <tissue evidence="1">Liver</tissue>
    </source>
</reference>
<evidence type="ECO:0000313" key="1">
    <source>
        <dbReference type="EMBL" id="KAL1252545.1"/>
    </source>
</evidence>
<dbReference type="Proteomes" id="UP001558613">
    <property type="component" value="Unassembled WGS sequence"/>
</dbReference>